<proteinExistence type="evidence at transcript level"/>
<dbReference type="InterPro" id="IPR051219">
    <property type="entry name" value="Heterochromatin_chromo-domain"/>
</dbReference>
<dbReference type="GO" id="GO:0005634">
    <property type="term" value="C:nucleus"/>
    <property type="evidence" value="ECO:0007669"/>
    <property type="project" value="UniProtKB-SubCell"/>
</dbReference>
<dbReference type="FunFam" id="2.40.50.40:FF:000031">
    <property type="entry name" value="Heterochromatin protein 1"/>
    <property type="match status" value="1"/>
</dbReference>
<dbReference type="Pfam" id="PF01393">
    <property type="entry name" value="Chromo_shadow"/>
    <property type="match status" value="1"/>
</dbReference>
<dbReference type="SUPFAM" id="SSF54160">
    <property type="entry name" value="Chromo domain-like"/>
    <property type="match status" value="2"/>
</dbReference>
<dbReference type="AlphaFoldDB" id="A0A0K8TPS7"/>
<name>A0A0K8TPS7_TABBR</name>
<evidence type="ECO:0000256" key="3">
    <source>
        <dbReference type="ARBA" id="ARBA00022853"/>
    </source>
</evidence>
<dbReference type="CDD" id="cd18631">
    <property type="entry name" value="CD_HP1_like"/>
    <property type="match status" value="1"/>
</dbReference>
<evidence type="ECO:0000256" key="7">
    <source>
        <dbReference type="ARBA" id="ARBA00073803"/>
    </source>
</evidence>
<accession>A0A0K8TPS7</accession>
<dbReference type="SMART" id="SM00298">
    <property type="entry name" value="CHROMO"/>
    <property type="match status" value="2"/>
</dbReference>
<evidence type="ECO:0000256" key="5">
    <source>
        <dbReference type="ARBA" id="ARBA00023163"/>
    </source>
</evidence>
<comment type="subcellular location">
    <subcellularLocation>
        <location evidence="1">Nucleus</location>
    </subcellularLocation>
</comment>
<dbReference type="PRINTS" id="PR00504">
    <property type="entry name" value="CHROMODOMAIN"/>
</dbReference>
<dbReference type="GO" id="GO:0003682">
    <property type="term" value="F:chromatin binding"/>
    <property type="evidence" value="ECO:0007669"/>
    <property type="project" value="UniProtKB-ARBA"/>
</dbReference>
<dbReference type="InterPro" id="IPR017984">
    <property type="entry name" value="Chromo_dom_subgr"/>
</dbReference>
<keyword evidence="4" id="KW-0805">Transcription regulation</keyword>
<feature type="domain" description="Chromo" evidence="9">
    <location>
        <begin position="17"/>
        <end position="75"/>
    </location>
</feature>
<keyword evidence="3" id="KW-0156">Chromatin regulator</keyword>
<dbReference type="InterPro" id="IPR016197">
    <property type="entry name" value="Chromo-like_dom_sf"/>
</dbReference>
<keyword evidence="5" id="KW-0804">Transcription</keyword>
<evidence type="ECO:0000256" key="1">
    <source>
        <dbReference type="ARBA" id="ARBA00004123"/>
    </source>
</evidence>
<dbReference type="PANTHER" id="PTHR22812">
    <property type="entry name" value="CHROMOBOX PROTEIN"/>
    <property type="match status" value="1"/>
</dbReference>
<dbReference type="Gene3D" id="2.40.50.40">
    <property type="match status" value="2"/>
</dbReference>
<evidence type="ECO:0000256" key="2">
    <source>
        <dbReference type="ARBA" id="ARBA00022737"/>
    </source>
</evidence>
<dbReference type="GO" id="GO:0000792">
    <property type="term" value="C:heterochromatin"/>
    <property type="evidence" value="ECO:0007669"/>
    <property type="project" value="UniProtKB-ARBA"/>
</dbReference>
<evidence type="ECO:0000256" key="6">
    <source>
        <dbReference type="ARBA" id="ARBA00023242"/>
    </source>
</evidence>
<reference evidence="10" key="1">
    <citation type="journal article" date="2015" name="Insect Biochem. Mol. Biol.">
        <title>An insight into the sialome of the horse fly, Tabanus bromius.</title>
        <authorList>
            <person name="Ribeiro J.M."/>
            <person name="Kazimirova M."/>
            <person name="Takac P."/>
            <person name="Andersen J.F."/>
            <person name="Francischetti I.M."/>
        </authorList>
    </citation>
    <scope>NUCLEOTIDE SEQUENCE</scope>
</reference>
<sequence length="249" mass="28567">KKAVNNSASEDESGEEYIVEKIVDRRVKKGKVEYYLKWKGYGDKDNTWEPVDNLDCPELIKAFEEERLKNEEKELGKGEMADKDKEKEKGKDKDKDKEKDKEKEKEKSKDLDYGKEHEKEKSGKSVKRKQIVEKEKLASKRKKSESDMNVEGAKRKRKGSKSSSDADSGDEPDDTKEKKSQNGFERGLEPLKILGASDASGELMFLMQWKGTDQAELVPAKEANLKCPQIVIGFYEERLAWCSDDERES</sequence>
<evidence type="ECO:0000256" key="8">
    <source>
        <dbReference type="SAM" id="MobiDB-lite"/>
    </source>
</evidence>
<dbReference type="PROSITE" id="PS50013">
    <property type="entry name" value="CHROMO_2"/>
    <property type="match status" value="2"/>
</dbReference>
<evidence type="ECO:0000256" key="4">
    <source>
        <dbReference type="ARBA" id="ARBA00023015"/>
    </source>
</evidence>
<feature type="region of interest" description="Disordered" evidence="8">
    <location>
        <begin position="69"/>
        <end position="191"/>
    </location>
</feature>
<dbReference type="FunFam" id="2.40.50.40:FF:000007">
    <property type="entry name" value="Chromobox protein homolog 1"/>
    <property type="match status" value="1"/>
</dbReference>
<protein>
    <recommendedName>
        <fullName evidence="7">Heterochromatin protein 1</fullName>
    </recommendedName>
</protein>
<evidence type="ECO:0000259" key="9">
    <source>
        <dbReference type="PROSITE" id="PS50013"/>
    </source>
</evidence>
<feature type="non-terminal residue" evidence="10">
    <location>
        <position position="1"/>
    </location>
</feature>
<keyword evidence="2" id="KW-0677">Repeat</keyword>
<dbReference type="InterPro" id="IPR023780">
    <property type="entry name" value="Chromo_domain"/>
</dbReference>
<feature type="compositionally biased region" description="Basic and acidic residues" evidence="8">
    <location>
        <begin position="69"/>
        <end position="123"/>
    </location>
</feature>
<dbReference type="PROSITE" id="PS00598">
    <property type="entry name" value="CHROMO_1"/>
    <property type="match status" value="1"/>
</dbReference>
<dbReference type="InterPro" id="IPR000953">
    <property type="entry name" value="Chromo/chromo_shadow_dom"/>
</dbReference>
<dbReference type="InterPro" id="IPR008251">
    <property type="entry name" value="Chromo_shadow_dom"/>
</dbReference>
<organism evidence="10">
    <name type="scientific">Tabanus bromius</name>
    <name type="common">Band-eyed brown horse fly</name>
    <dbReference type="NCBI Taxonomy" id="304241"/>
    <lineage>
        <taxon>Eukaryota</taxon>
        <taxon>Metazoa</taxon>
        <taxon>Ecdysozoa</taxon>
        <taxon>Arthropoda</taxon>
        <taxon>Hexapoda</taxon>
        <taxon>Insecta</taxon>
        <taxon>Pterygota</taxon>
        <taxon>Neoptera</taxon>
        <taxon>Endopterygota</taxon>
        <taxon>Diptera</taxon>
        <taxon>Brachycera</taxon>
        <taxon>Tabanomorpha</taxon>
        <taxon>Tabanoidea</taxon>
        <taxon>Tabanidae</taxon>
        <taxon>Tabanus</taxon>
    </lineage>
</organism>
<keyword evidence="6" id="KW-0539">Nucleus</keyword>
<dbReference type="InterPro" id="IPR023779">
    <property type="entry name" value="Chromodomain_CS"/>
</dbReference>
<dbReference type="CDD" id="cd00034">
    <property type="entry name" value="CSD"/>
    <property type="match status" value="1"/>
</dbReference>
<feature type="domain" description="Chromo" evidence="9">
    <location>
        <begin position="188"/>
        <end position="246"/>
    </location>
</feature>
<dbReference type="GO" id="GO:0031507">
    <property type="term" value="P:heterochromatin formation"/>
    <property type="evidence" value="ECO:0007669"/>
    <property type="project" value="UniProtKB-ARBA"/>
</dbReference>
<evidence type="ECO:0000313" key="10">
    <source>
        <dbReference type="EMBL" id="JAI15900.1"/>
    </source>
</evidence>
<dbReference type="EMBL" id="GDAI01001703">
    <property type="protein sequence ID" value="JAI15900.1"/>
    <property type="molecule type" value="mRNA"/>
</dbReference>
<dbReference type="SMART" id="SM00300">
    <property type="entry name" value="ChSh"/>
    <property type="match status" value="1"/>
</dbReference>
<dbReference type="Pfam" id="PF00385">
    <property type="entry name" value="Chromo"/>
    <property type="match status" value="1"/>
</dbReference>